<dbReference type="InterPro" id="IPR043129">
    <property type="entry name" value="ATPase_NBD"/>
</dbReference>
<dbReference type="PANTHER" id="PTHR42742:SF3">
    <property type="entry name" value="FRUCTOKINASE"/>
    <property type="match status" value="1"/>
</dbReference>
<dbReference type="OMA" id="GHIYIRR"/>
<dbReference type="Pfam" id="PF00480">
    <property type="entry name" value="ROK"/>
    <property type="match status" value="1"/>
</dbReference>
<keyword evidence="3" id="KW-0862">Zinc</keyword>
<evidence type="ECO:0000313" key="7">
    <source>
        <dbReference type="EMBL" id="EGR34724.1"/>
    </source>
</evidence>
<keyword evidence="2" id="KW-0479">Metal-binding</keyword>
<dbReference type="SUPFAM" id="SSF53067">
    <property type="entry name" value="Actin-like ATPase domain"/>
    <property type="match status" value="1"/>
</dbReference>
<dbReference type="AlphaFoldDB" id="G0QJ73"/>
<evidence type="ECO:0000256" key="6">
    <source>
        <dbReference type="ARBA" id="ARBA00048451"/>
    </source>
</evidence>
<sequence>MNEKIDYIGIASFGPICLDQSSDQYGYITTTPKIAWQNFPILQRVSEVIRYNSKNSIGFDTDVNSAAIAEFHFGGHDTKKSLAYITIGTGVGVGLIIDGQCVHGLTHPEGGHILVKLKEGDEYQGYCKKHQTCVEGMVSNFALAQRLNIQENQLKNVDHKHEVWDYTAYYIAQLCLNLTLICSPEVIVLGGGIMHKQDIHKYIVRPFFENSGLIGTMVI</sequence>
<dbReference type="InterPro" id="IPR051804">
    <property type="entry name" value="Carb_Metab_Reg_Kinase/Isom"/>
</dbReference>
<reference evidence="7 8" key="1">
    <citation type="submission" date="2011-07" db="EMBL/GenBank/DDBJ databases">
        <authorList>
            <person name="Coyne R."/>
            <person name="Brami D."/>
            <person name="Johnson J."/>
            <person name="Hostetler J."/>
            <person name="Hannick L."/>
            <person name="Clark T."/>
            <person name="Cassidy-Hanley D."/>
            <person name="Inman J."/>
        </authorList>
    </citation>
    <scope>NUCLEOTIDE SEQUENCE [LARGE SCALE GENOMIC DNA]</scope>
    <source>
        <strain evidence="7 8">G5</strain>
    </source>
</reference>
<dbReference type="PROSITE" id="PS01125">
    <property type="entry name" value="ROK"/>
    <property type="match status" value="1"/>
</dbReference>
<dbReference type="STRING" id="857967.G0QJ73"/>
<dbReference type="PANTHER" id="PTHR42742">
    <property type="entry name" value="TRANSCRIPTIONAL REPRESSOR MPRA"/>
    <property type="match status" value="1"/>
</dbReference>
<dbReference type="GO" id="GO:0046872">
    <property type="term" value="F:metal ion binding"/>
    <property type="evidence" value="ECO:0007669"/>
    <property type="project" value="UniProtKB-KW"/>
</dbReference>
<dbReference type="CDD" id="cd24067">
    <property type="entry name" value="ASKHA_NBD_ROK_BsFRK-like"/>
    <property type="match status" value="1"/>
</dbReference>
<dbReference type="InterPro" id="IPR000600">
    <property type="entry name" value="ROK"/>
</dbReference>
<evidence type="ECO:0000313" key="8">
    <source>
        <dbReference type="Proteomes" id="UP000008983"/>
    </source>
</evidence>
<organism evidence="7 8">
    <name type="scientific">Ichthyophthirius multifiliis</name>
    <name type="common">White spot disease agent</name>
    <name type="synonym">Ich</name>
    <dbReference type="NCBI Taxonomy" id="5932"/>
    <lineage>
        <taxon>Eukaryota</taxon>
        <taxon>Sar</taxon>
        <taxon>Alveolata</taxon>
        <taxon>Ciliophora</taxon>
        <taxon>Intramacronucleata</taxon>
        <taxon>Oligohymenophorea</taxon>
        <taxon>Hymenostomatida</taxon>
        <taxon>Ophryoglenina</taxon>
        <taxon>Ichthyophthirius</taxon>
    </lineage>
</organism>
<evidence type="ECO:0000256" key="1">
    <source>
        <dbReference type="ARBA" id="ARBA00001946"/>
    </source>
</evidence>
<evidence type="ECO:0000256" key="3">
    <source>
        <dbReference type="ARBA" id="ARBA00022833"/>
    </source>
</evidence>
<dbReference type="EC" id="2.7.1.4" evidence="5"/>
<gene>
    <name evidence="7" type="ORF">IMG5_002960</name>
</gene>
<protein>
    <recommendedName>
        <fullName evidence="5">fructokinase</fullName>
        <ecNumber evidence="5">2.7.1.4</ecNumber>
    </recommendedName>
</protein>
<proteinExistence type="predicted"/>
<dbReference type="InParanoid" id="G0QJ73"/>
<dbReference type="EMBL" id="GL983051">
    <property type="protein sequence ID" value="EGR34724.1"/>
    <property type="molecule type" value="Genomic_DNA"/>
</dbReference>
<dbReference type="GO" id="GO:0008865">
    <property type="term" value="F:fructokinase activity"/>
    <property type="evidence" value="ECO:0007669"/>
    <property type="project" value="UniProtKB-EC"/>
</dbReference>
<dbReference type="Gene3D" id="3.30.420.40">
    <property type="match status" value="2"/>
</dbReference>
<dbReference type="OrthoDB" id="10260668at2759"/>
<dbReference type="RefSeq" id="XP_004040028.1">
    <property type="nucleotide sequence ID" value="XM_004039980.1"/>
</dbReference>
<evidence type="ECO:0000256" key="4">
    <source>
        <dbReference type="ARBA" id="ARBA00022842"/>
    </source>
</evidence>
<evidence type="ECO:0000256" key="2">
    <source>
        <dbReference type="ARBA" id="ARBA00022723"/>
    </source>
</evidence>
<keyword evidence="8" id="KW-1185">Reference proteome</keyword>
<dbReference type="Proteomes" id="UP000008983">
    <property type="component" value="Unassembled WGS sequence"/>
</dbReference>
<comment type="cofactor">
    <cofactor evidence="1">
        <name>Mg(2+)</name>
        <dbReference type="ChEBI" id="CHEBI:18420"/>
    </cofactor>
</comment>
<evidence type="ECO:0000256" key="5">
    <source>
        <dbReference type="ARBA" id="ARBA00038887"/>
    </source>
</evidence>
<name>G0QJ73_ICHMU</name>
<dbReference type="InterPro" id="IPR049874">
    <property type="entry name" value="ROK_cs"/>
</dbReference>
<comment type="catalytic activity">
    <reaction evidence="6">
        <text>D-fructose + ATP = D-fructose 6-phosphate + ADP + H(+)</text>
        <dbReference type="Rhea" id="RHEA:16125"/>
        <dbReference type="ChEBI" id="CHEBI:15378"/>
        <dbReference type="ChEBI" id="CHEBI:30616"/>
        <dbReference type="ChEBI" id="CHEBI:37721"/>
        <dbReference type="ChEBI" id="CHEBI:61527"/>
        <dbReference type="ChEBI" id="CHEBI:456216"/>
        <dbReference type="EC" id="2.7.1.4"/>
    </reaction>
</comment>
<dbReference type="eggNOG" id="ENOG502QRD3">
    <property type="taxonomic scope" value="Eukaryota"/>
</dbReference>
<keyword evidence="4" id="KW-0460">Magnesium</keyword>
<accession>G0QJ73</accession>
<dbReference type="GeneID" id="14910932"/>